<evidence type="ECO:0000259" key="6">
    <source>
        <dbReference type="Pfam" id="PF07687"/>
    </source>
</evidence>
<protein>
    <submittedName>
        <fullName evidence="7">Succinyl-diaminopimelate desuccinylase</fullName>
    </submittedName>
</protein>
<dbReference type="Pfam" id="PF01546">
    <property type="entry name" value="Peptidase_M20"/>
    <property type="match status" value="1"/>
</dbReference>
<dbReference type="InterPro" id="IPR002933">
    <property type="entry name" value="Peptidase_M20"/>
</dbReference>
<dbReference type="SUPFAM" id="SSF55031">
    <property type="entry name" value="Bacterial exopeptidase dimerisation domain"/>
    <property type="match status" value="1"/>
</dbReference>
<feature type="domain" description="Peptidase M20 dimerisation" evidence="6">
    <location>
        <begin position="181"/>
        <end position="283"/>
    </location>
</feature>
<evidence type="ECO:0000313" key="7">
    <source>
        <dbReference type="EMBL" id="ELZ12220.1"/>
    </source>
</evidence>
<keyword evidence="3" id="KW-0479">Metal-binding</keyword>
<dbReference type="PANTHER" id="PTHR43808:SF8">
    <property type="entry name" value="PEPTIDASE M20 DIMERISATION DOMAIN-CONTAINING PROTEIN"/>
    <property type="match status" value="1"/>
</dbReference>
<dbReference type="Gene3D" id="3.30.70.360">
    <property type="match status" value="1"/>
</dbReference>
<dbReference type="InterPro" id="IPR036264">
    <property type="entry name" value="Bact_exopeptidase_dim_dom"/>
</dbReference>
<dbReference type="InterPro" id="IPR011650">
    <property type="entry name" value="Peptidase_M20_dimer"/>
</dbReference>
<dbReference type="InterPro" id="IPR050072">
    <property type="entry name" value="Peptidase_M20A"/>
</dbReference>
<dbReference type="GO" id="GO:0016787">
    <property type="term" value="F:hydrolase activity"/>
    <property type="evidence" value="ECO:0007669"/>
    <property type="project" value="UniProtKB-KW"/>
</dbReference>
<evidence type="ECO:0000313" key="8">
    <source>
        <dbReference type="Proteomes" id="UP000011560"/>
    </source>
</evidence>
<dbReference type="GO" id="GO:0046872">
    <property type="term" value="F:metal ion binding"/>
    <property type="evidence" value="ECO:0007669"/>
    <property type="project" value="UniProtKB-KW"/>
</dbReference>
<dbReference type="Pfam" id="PF07687">
    <property type="entry name" value="M20_dimer"/>
    <property type="match status" value="1"/>
</dbReference>
<accession>M0BMY1</accession>
<keyword evidence="5" id="KW-0862">Zinc</keyword>
<comment type="cofactor">
    <cofactor evidence="1">
        <name>Zn(2+)</name>
        <dbReference type="ChEBI" id="CHEBI:29105"/>
    </cofactor>
</comment>
<evidence type="ECO:0000256" key="2">
    <source>
        <dbReference type="ARBA" id="ARBA00006247"/>
    </source>
</evidence>
<comment type="similarity">
    <text evidence="2">Belongs to the peptidase M20A family.</text>
</comment>
<dbReference type="OrthoDB" id="64254at2157"/>
<dbReference type="EMBL" id="AOIQ01000009">
    <property type="protein sequence ID" value="ELZ12220.1"/>
    <property type="molecule type" value="Genomic_DNA"/>
</dbReference>
<organism evidence="7 8">
    <name type="scientific">Halovivax asiaticus JCM 14624</name>
    <dbReference type="NCBI Taxonomy" id="1227490"/>
    <lineage>
        <taxon>Archaea</taxon>
        <taxon>Methanobacteriati</taxon>
        <taxon>Methanobacteriota</taxon>
        <taxon>Stenosarchaea group</taxon>
        <taxon>Halobacteria</taxon>
        <taxon>Halobacteriales</taxon>
        <taxon>Natrialbaceae</taxon>
        <taxon>Halovivax</taxon>
    </lineage>
</organism>
<gene>
    <name evidence="7" type="ORF">C479_05413</name>
</gene>
<dbReference type="NCBIfam" id="NF006402">
    <property type="entry name" value="PRK08651.1-5"/>
    <property type="match status" value="1"/>
</dbReference>
<reference evidence="7 8" key="1">
    <citation type="journal article" date="2014" name="PLoS Genet.">
        <title>Phylogenetically driven sequencing of extremely halophilic archaea reveals strategies for static and dynamic osmo-response.</title>
        <authorList>
            <person name="Becker E.A."/>
            <person name="Seitzer P.M."/>
            <person name="Tritt A."/>
            <person name="Larsen D."/>
            <person name="Krusor M."/>
            <person name="Yao A.I."/>
            <person name="Wu D."/>
            <person name="Madern D."/>
            <person name="Eisen J.A."/>
            <person name="Darling A.E."/>
            <person name="Facciotti M.T."/>
        </authorList>
    </citation>
    <scope>NUCLEOTIDE SEQUENCE [LARGE SCALE GENOMIC DNA]</scope>
    <source>
        <strain evidence="7 8">JCM 14624</strain>
    </source>
</reference>
<keyword evidence="4" id="KW-0378">Hydrolase</keyword>
<dbReference type="STRING" id="1227490.C479_05413"/>
<dbReference type="Gene3D" id="3.40.630.10">
    <property type="entry name" value="Zn peptidases"/>
    <property type="match status" value="1"/>
</dbReference>
<keyword evidence="8" id="KW-1185">Reference proteome</keyword>
<dbReference type="SUPFAM" id="SSF53187">
    <property type="entry name" value="Zn-dependent exopeptidases"/>
    <property type="match status" value="1"/>
</dbReference>
<evidence type="ECO:0000256" key="4">
    <source>
        <dbReference type="ARBA" id="ARBA00022801"/>
    </source>
</evidence>
<name>M0BMY1_9EURY</name>
<dbReference type="Proteomes" id="UP000011560">
    <property type="component" value="Unassembled WGS sequence"/>
</dbReference>
<dbReference type="PANTHER" id="PTHR43808">
    <property type="entry name" value="ACETYLORNITHINE DEACETYLASE"/>
    <property type="match status" value="1"/>
</dbReference>
<dbReference type="PATRIC" id="fig|1227490.4.peg.1093"/>
<proteinExistence type="inferred from homology"/>
<evidence type="ECO:0000256" key="1">
    <source>
        <dbReference type="ARBA" id="ARBA00001947"/>
    </source>
</evidence>
<dbReference type="AlphaFoldDB" id="M0BMY1"/>
<comment type="caution">
    <text evidence="7">The sequence shown here is derived from an EMBL/GenBank/DDBJ whole genome shotgun (WGS) entry which is preliminary data.</text>
</comment>
<evidence type="ECO:0000256" key="3">
    <source>
        <dbReference type="ARBA" id="ARBA00022723"/>
    </source>
</evidence>
<dbReference type="RefSeq" id="WP_007698971.1">
    <property type="nucleotide sequence ID" value="NZ_AOIQ01000009.1"/>
</dbReference>
<evidence type="ECO:0000256" key="5">
    <source>
        <dbReference type="ARBA" id="ARBA00022833"/>
    </source>
</evidence>
<sequence>MPMNRASLDGSRTGFDPIEFLERAVSIETHERVDELREDVRSILGAHGHDPTVDATGTLVVTRGSGEPAVGNTDRAVSHIVLNTHLDTVSPHVPPEWGPDGDRLSGRGACDAAGALAAMLATFLTTELTSGRLTLALTPDEEVYSTGARSLVERADSPLRDADAVIVGEPTGLDVCPAAPGRFEGTIELGGEHAHAARPDTGNNAVDALAEVLLALRSFDDRDDVPGDHPQLGAPTLTPTVVQGGEATNQVPASARLTVDRRPVPPETPDSFEATLLDQFDAAVPSSIDVSFSFTDRPTPFFDAWSTDPDHPLVLTLSAASGGDVRAFGAATEASYFAGVAPTVVFGPGSLADAVGPVAHADREYVSIDEIHEAATALISATTALLAT</sequence>